<dbReference type="RefSeq" id="WP_264714144.1">
    <property type="nucleotide sequence ID" value="NZ_JAPDNT010000008.1"/>
</dbReference>
<proteinExistence type="predicted"/>
<dbReference type="InterPro" id="IPR012495">
    <property type="entry name" value="TadE-like_dom"/>
</dbReference>
<gene>
    <name evidence="3" type="ORF">OL599_12690</name>
</gene>
<comment type="caution">
    <text evidence="3">The sequence shown here is derived from an EMBL/GenBank/DDBJ whole genome shotgun (WGS) entry which is preliminary data.</text>
</comment>
<accession>A0AA41YRU7</accession>
<evidence type="ECO:0000259" key="2">
    <source>
        <dbReference type="Pfam" id="PF07811"/>
    </source>
</evidence>
<keyword evidence="1" id="KW-1133">Transmembrane helix</keyword>
<dbReference type="Proteomes" id="UP001165679">
    <property type="component" value="Unassembled WGS sequence"/>
</dbReference>
<dbReference type="AlphaFoldDB" id="A0AA41YRU7"/>
<reference evidence="3" key="2">
    <citation type="submission" date="2022-10" db="EMBL/GenBank/DDBJ databases">
        <authorList>
            <person name="Trinh H.N."/>
        </authorList>
    </citation>
    <scope>NUCLEOTIDE SEQUENCE</scope>
    <source>
        <strain evidence="3">RN2-1</strain>
    </source>
</reference>
<evidence type="ECO:0000313" key="4">
    <source>
        <dbReference type="Proteomes" id="UP001165679"/>
    </source>
</evidence>
<dbReference type="Pfam" id="PF07811">
    <property type="entry name" value="TadE"/>
    <property type="match status" value="1"/>
</dbReference>
<keyword evidence="1" id="KW-0812">Transmembrane</keyword>
<evidence type="ECO:0000313" key="3">
    <source>
        <dbReference type="EMBL" id="MCW3475433.1"/>
    </source>
</evidence>
<sequence length="139" mass="14339">MAALEFAIIVPVLLVMLAGLTDFALAFWSRGVLASSVAQGAQYAVLVGPTVSTSAIRSIVGQQLSLPAANVTITGPSCYCVSGTPAAASIQTCGNPCPNGTMPGTYITISASYTYTSLMPLYSNLTNPLLTETTMARLK</sequence>
<feature type="transmembrane region" description="Helical" evidence="1">
    <location>
        <begin position="6"/>
        <end position="28"/>
    </location>
</feature>
<reference evidence="3" key="1">
    <citation type="submission" date="2022-09" db="EMBL/GenBank/DDBJ databases">
        <title>Rhodovastum sp. nov. RN2-1 isolated from soil in Seongnam, South Korea.</title>
        <authorList>
            <person name="Le N.T."/>
        </authorList>
    </citation>
    <scope>NUCLEOTIDE SEQUENCE</scope>
    <source>
        <strain evidence="3">RN2-1</strain>
    </source>
</reference>
<protein>
    <submittedName>
        <fullName evidence="3">Pilus assembly protein</fullName>
    </submittedName>
</protein>
<feature type="domain" description="TadE-like" evidence="2">
    <location>
        <begin position="2"/>
        <end position="41"/>
    </location>
</feature>
<organism evidence="3 4">
    <name type="scientific">Limobrevibacterium gyesilva</name>
    <dbReference type="NCBI Taxonomy" id="2991712"/>
    <lineage>
        <taxon>Bacteria</taxon>
        <taxon>Pseudomonadati</taxon>
        <taxon>Pseudomonadota</taxon>
        <taxon>Alphaproteobacteria</taxon>
        <taxon>Acetobacterales</taxon>
        <taxon>Acetobacteraceae</taxon>
        <taxon>Limobrevibacterium</taxon>
    </lineage>
</organism>
<keyword evidence="4" id="KW-1185">Reference proteome</keyword>
<name>A0AA41YRU7_9PROT</name>
<evidence type="ECO:0000256" key="1">
    <source>
        <dbReference type="SAM" id="Phobius"/>
    </source>
</evidence>
<keyword evidence="1" id="KW-0472">Membrane</keyword>
<dbReference type="EMBL" id="JAPDNT010000008">
    <property type="protein sequence ID" value="MCW3475433.1"/>
    <property type="molecule type" value="Genomic_DNA"/>
</dbReference>